<evidence type="ECO:0000256" key="4">
    <source>
        <dbReference type="ARBA" id="ARBA00022840"/>
    </source>
</evidence>
<dbReference type="InterPro" id="IPR011009">
    <property type="entry name" value="Kinase-like_dom_sf"/>
</dbReference>
<dbReference type="Proteomes" id="UP000053257">
    <property type="component" value="Unassembled WGS sequence"/>
</dbReference>
<dbReference type="STRING" id="745531.A0A0C3S8W4"/>
<proteinExistence type="predicted"/>
<dbReference type="PANTHER" id="PTHR44329">
    <property type="entry name" value="SERINE/THREONINE-PROTEIN KINASE TNNI3K-RELATED"/>
    <property type="match status" value="1"/>
</dbReference>
<dbReference type="EMBL" id="KN840491">
    <property type="protein sequence ID" value="KIP07762.1"/>
    <property type="molecule type" value="Genomic_DNA"/>
</dbReference>
<dbReference type="Pfam" id="PF00069">
    <property type="entry name" value="Pkinase"/>
    <property type="match status" value="1"/>
</dbReference>
<dbReference type="InterPro" id="IPR000719">
    <property type="entry name" value="Prot_kinase_dom"/>
</dbReference>
<keyword evidence="2" id="KW-0547">Nucleotide-binding</keyword>
<feature type="non-terminal residue" evidence="6">
    <location>
        <position position="176"/>
    </location>
</feature>
<keyword evidence="4" id="KW-0067">ATP-binding</keyword>
<evidence type="ECO:0000256" key="1">
    <source>
        <dbReference type="ARBA" id="ARBA00022679"/>
    </source>
</evidence>
<accession>A0A0C3S8W4</accession>
<sequence>QLHEASSGLQYLHDQSIVHGDLKATNILIDENGAACLSDFGLSRIKLQTTTIINPSSQPQKGTARWMAPEQLQGSSASRSSDIYSFAMTIYETFTGRPPFPDTPDSMLYALVCERSIRPKFDDVRPEVVKLGLNDAMWELVENCWRQNPKERWTVAQLRDGLQDLLDAKSQPRRAG</sequence>
<keyword evidence="3" id="KW-0418">Kinase</keyword>
<protein>
    <recommendedName>
        <fullName evidence="5">Protein kinase domain-containing protein</fullName>
    </recommendedName>
</protein>
<dbReference type="HOGENOM" id="CLU_000288_7_18_1"/>
<evidence type="ECO:0000313" key="6">
    <source>
        <dbReference type="EMBL" id="KIP07762.1"/>
    </source>
</evidence>
<keyword evidence="7" id="KW-1185">Reference proteome</keyword>
<evidence type="ECO:0000256" key="2">
    <source>
        <dbReference type="ARBA" id="ARBA00022741"/>
    </source>
</evidence>
<dbReference type="Gene3D" id="1.10.510.10">
    <property type="entry name" value="Transferase(Phosphotransferase) domain 1"/>
    <property type="match status" value="1"/>
</dbReference>
<dbReference type="PANTHER" id="PTHR44329:SF288">
    <property type="entry name" value="MITOGEN-ACTIVATED PROTEIN KINASE KINASE KINASE 20"/>
    <property type="match status" value="1"/>
</dbReference>
<keyword evidence="1" id="KW-0808">Transferase</keyword>
<dbReference type="InterPro" id="IPR051681">
    <property type="entry name" value="Ser/Thr_Kinases-Pseudokinases"/>
</dbReference>
<evidence type="ECO:0000259" key="5">
    <source>
        <dbReference type="PROSITE" id="PS50011"/>
    </source>
</evidence>
<name>A0A0C3S8W4_PHLG1</name>
<evidence type="ECO:0000313" key="7">
    <source>
        <dbReference type="Proteomes" id="UP000053257"/>
    </source>
</evidence>
<dbReference type="PROSITE" id="PS50011">
    <property type="entry name" value="PROTEIN_KINASE_DOM"/>
    <property type="match status" value="1"/>
</dbReference>
<reference evidence="6 7" key="1">
    <citation type="journal article" date="2014" name="PLoS Genet.">
        <title>Analysis of the Phlebiopsis gigantea genome, transcriptome and secretome provides insight into its pioneer colonization strategies of wood.</title>
        <authorList>
            <person name="Hori C."/>
            <person name="Ishida T."/>
            <person name="Igarashi K."/>
            <person name="Samejima M."/>
            <person name="Suzuki H."/>
            <person name="Master E."/>
            <person name="Ferreira P."/>
            <person name="Ruiz-Duenas F.J."/>
            <person name="Held B."/>
            <person name="Canessa P."/>
            <person name="Larrondo L.F."/>
            <person name="Schmoll M."/>
            <person name="Druzhinina I.S."/>
            <person name="Kubicek C.P."/>
            <person name="Gaskell J.A."/>
            <person name="Kersten P."/>
            <person name="St John F."/>
            <person name="Glasner J."/>
            <person name="Sabat G."/>
            <person name="Splinter BonDurant S."/>
            <person name="Syed K."/>
            <person name="Yadav J."/>
            <person name="Mgbeahuruike A.C."/>
            <person name="Kovalchuk A."/>
            <person name="Asiegbu F.O."/>
            <person name="Lackner G."/>
            <person name="Hoffmeister D."/>
            <person name="Rencoret J."/>
            <person name="Gutierrez A."/>
            <person name="Sun H."/>
            <person name="Lindquist E."/>
            <person name="Barry K."/>
            <person name="Riley R."/>
            <person name="Grigoriev I.V."/>
            <person name="Henrissat B."/>
            <person name="Kues U."/>
            <person name="Berka R.M."/>
            <person name="Martinez A.T."/>
            <person name="Covert S.F."/>
            <person name="Blanchette R.A."/>
            <person name="Cullen D."/>
        </authorList>
    </citation>
    <scope>NUCLEOTIDE SEQUENCE [LARGE SCALE GENOMIC DNA]</scope>
    <source>
        <strain evidence="6 7">11061_1 CR5-6</strain>
    </source>
</reference>
<organism evidence="6 7">
    <name type="scientific">Phlebiopsis gigantea (strain 11061_1 CR5-6)</name>
    <name type="common">White-rot fungus</name>
    <name type="synonym">Peniophora gigantea</name>
    <dbReference type="NCBI Taxonomy" id="745531"/>
    <lineage>
        <taxon>Eukaryota</taxon>
        <taxon>Fungi</taxon>
        <taxon>Dikarya</taxon>
        <taxon>Basidiomycota</taxon>
        <taxon>Agaricomycotina</taxon>
        <taxon>Agaricomycetes</taxon>
        <taxon>Polyporales</taxon>
        <taxon>Phanerochaetaceae</taxon>
        <taxon>Phlebiopsis</taxon>
    </lineage>
</organism>
<dbReference type="AlphaFoldDB" id="A0A0C3S8W4"/>
<feature type="non-terminal residue" evidence="6">
    <location>
        <position position="1"/>
    </location>
</feature>
<dbReference type="SMART" id="SM00220">
    <property type="entry name" value="S_TKc"/>
    <property type="match status" value="1"/>
</dbReference>
<dbReference type="PROSITE" id="PS00108">
    <property type="entry name" value="PROTEIN_KINASE_ST"/>
    <property type="match status" value="1"/>
</dbReference>
<evidence type="ECO:0000256" key="3">
    <source>
        <dbReference type="ARBA" id="ARBA00022777"/>
    </source>
</evidence>
<dbReference type="GO" id="GO:0004674">
    <property type="term" value="F:protein serine/threonine kinase activity"/>
    <property type="evidence" value="ECO:0007669"/>
    <property type="project" value="TreeGrafter"/>
</dbReference>
<dbReference type="OrthoDB" id="10261027at2759"/>
<gene>
    <name evidence="6" type="ORF">PHLGIDRAFT_60252</name>
</gene>
<dbReference type="InterPro" id="IPR008271">
    <property type="entry name" value="Ser/Thr_kinase_AS"/>
</dbReference>
<dbReference type="SUPFAM" id="SSF56112">
    <property type="entry name" value="Protein kinase-like (PK-like)"/>
    <property type="match status" value="1"/>
</dbReference>
<feature type="domain" description="Protein kinase" evidence="5">
    <location>
        <begin position="1"/>
        <end position="166"/>
    </location>
</feature>
<dbReference type="GO" id="GO:0005524">
    <property type="term" value="F:ATP binding"/>
    <property type="evidence" value="ECO:0007669"/>
    <property type="project" value="UniProtKB-KW"/>
</dbReference>